<proteinExistence type="predicted"/>
<dbReference type="InterPro" id="IPR025857">
    <property type="entry name" value="MacB_PCD"/>
</dbReference>
<gene>
    <name evidence="3" type="ORF">WMO66_13715</name>
</gene>
<feature type="transmembrane region" description="Helical" evidence="1">
    <location>
        <begin position="582"/>
        <end position="604"/>
    </location>
</feature>
<dbReference type="PROSITE" id="PS51257">
    <property type="entry name" value="PROKAR_LIPOPROTEIN"/>
    <property type="match status" value="1"/>
</dbReference>
<name>A0ABV1GA50_9FIRM</name>
<dbReference type="Proteomes" id="UP001491552">
    <property type="component" value="Unassembled WGS sequence"/>
</dbReference>
<organism evidence="3 4">
    <name type="scientific">Faecousia intestinalis</name>
    <dbReference type="NCBI Taxonomy" id="3133167"/>
    <lineage>
        <taxon>Bacteria</taxon>
        <taxon>Bacillati</taxon>
        <taxon>Bacillota</taxon>
        <taxon>Clostridia</taxon>
        <taxon>Eubacteriales</taxon>
        <taxon>Oscillospiraceae</taxon>
        <taxon>Faecousia</taxon>
    </lineage>
</organism>
<accession>A0ABV1GA50</accession>
<reference evidence="3 4" key="1">
    <citation type="submission" date="2024-03" db="EMBL/GenBank/DDBJ databases">
        <title>Human intestinal bacterial collection.</title>
        <authorList>
            <person name="Pauvert C."/>
            <person name="Hitch T.C.A."/>
            <person name="Clavel T."/>
        </authorList>
    </citation>
    <scope>NUCLEOTIDE SEQUENCE [LARGE SCALE GENOMIC DNA]</scope>
    <source>
        <strain evidence="3 4">CLA-AA-H192</strain>
    </source>
</reference>
<keyword evidence="1" id="KW-0472">Membrane</keyword>
<keyword evidence="1" id="KW-1133">Transmembrane helix</keyword>
<evidence type="ECO:0000256" key="1">
    <source>
        <dbReference type="SAM" id="Phobius"/>
    </source>
</evidence>
<keyword evidence="1" id="KW-0812">Transmembrane</keyword>
<sequence length="612" mass="67874">MNIFLKQATRRPLFTTLLVLLLSFSVLLSCIGYSAWESAKTQKSEISNGYTTIAIPIEPDLSNLSPEEIATALQNRVFADNAAQEAPQITMVDRRCLLSAHIAGSRSLSSSSIDPSEYNTAFDGECYSLAVFALRCSGIREQPTEGMFLYDATFSVEEIVCLSDAYNTFPRPDSVHIYSDVRESDGAVPFEKGKTYLVFGQYQDHRVVRSADGYDQVKNENRYIVPFPEINSNFYGEPSSLELGSYNGLDYHFLAAGQLPWVCEYTGSVTDYLNSDAASTWREDIVPLCQLNYESAAVILTDRAESMYSFNTGDEALLSGRFFTGEEYTNGDDVCVISAAYAEQNGLRLGDMIQLDYYDSGFGEYNNGATANSMLAAEDPGPYRQRYYMSLDDAIGVCKNYTVIGIYTGARFAFGAYQLNADTILVPKASVPNAQNYETRANSLLNTFVLKNGSAKEFEKYMEQQNLAGQFLYFDQDFSSMQESLDALETNAMRLMMVGIGVFLLTSALFLFLNFRRMNLTIRGVRLLGRSSKAVFREIIMALIPLETLAVLFGTCAAIALFDVVTRNLLSSALTLRPEAMAVSAVTAFVFLMVSTMISTAIFANRKLMKAK</sequence>
<dbReference type="Pfam" id="PF12704">
    <property type="entry name" value="MacB_PCD"/>
    <property type="match status" value="1"/>
</dbReference>
<protein>
    <submittedName>
        <fullName evidence="3">ABC transporter permease</fullName>
    </submittedName>
</protein>
<feature type="domain" description="MacB-like periplasmic core" evidence="2">
    <location>
        <begin position="316"/>
        <end position="438"/>
    </location>
</feature>
<evidence type="ECO:0000259" key="2">
    <source>
        <dbReference type="Pfam" id="PF12704"/>
    </source>
</evidence>
<keyword evidence="4" id="KW-1185">Reference proteome</keyword>
<feature type="transmembrane region" description="Helical" evidence="1">
    <location>
        <begin position="492"/>
        <end position="513"/>
    </location>
</feature>
<evidence type="ECO:0000313" key="3">
    <source>
        <dbReference type="EMBL" id="MEQ2512286.1"/>
    </source>
</evidence>
<feature type="transmembrane region" description="Helical" evidence="1">
    <location>
        <begin position="534"/>
        <end position="562"/>
    </location>
</feature>
<dbReference type="RefSeq" id="WP_349136969.1">
    <property type="nucleotide sequence ID" value="NZ_JBBMFF010000270.1"/>
</dbReference>
<dbReference type="EMBL" id="JBBMFF010000270">
    <property type="protein sequence ID" value="MEQ2512286.1"/>
    <property type="molecule type" value="Genomic_DNA"/>
</dbReference>
<comment type="caution">
    <text evidence="3">The sequence shown here is derived from an EMBL/GenBank/DDBJ whole genome shotgun (WGS) entry which is preliminary data.</text>
</comment>
<evidence type="ECO:0000313" key="4">
    <source>
        <dbReference type="Proteomes" id="UP001491552"/>
    </source>
</evidence>